<proteinExistence type="predicted"/>
<evidence type="ECO:0000313" key="1">
    <source>
        <dbReference type="EMBL" id="JAH72643.1"/>
    </source>
</evidence>
<name>A0A0E9V5V7_ANGAN</name>
<protein>
    <submittedName>
        <fullName evidence="1">Uncharacterized protein</fullName>
    </submittedName>
</protein>
<reference evidence="1" key="2">
    <citation type="journal article" date="2015" name="Fish Shellfish Immunol.">
        <title>Early steps in the European eel (Anguilla anguilla)-Vibrio vulnificus interaction in the gills: Role of the RtxA13 toxin.</title>
        <authorList>
            <person name="Callol A."/>
            <person name="Pajuelo D."/>
            <person name="Ebbesson L."/>
            <person name="Teles M."/>
            <person name="MacKenzie S."/>
            <person name="Amaro C."/>
        </authorList>
    </citation>
    <scope>NUCLEOTIDE SEQUENCE</scope>
</reference>
<organism evidence="1">
    <name type="scientific">Anguilla anguilla</name>
    <name type="common">European freshwater eel</name>
    <name type="synonym">Muraena anguilla</name>
    <dbReference type="NCBI Taxonomy" id="7936"/>
    <lineage>
        <taxon>Eukaryota</taxon>
        <taxon>Metazoa</taxon>
        <taxon>Chordata</taxon>
        <taxon>Craniata</taxon>
        <taxon>Vertebrata</taxon>
        <taxon>Euteleostomi</taxon>
        <taxon>Actinopterygii</taxon>
        <taxon>Neopterygii</taxon>
        <taxon>Teleostei</taxon>
        <taxon>Anguilliformes</taxon>
        <taxon>Anguillidae</taxon>
        <taxon>Anguilla</taxon>
    </lineage>
</organism>
<reference evidence="1" key="1">
    <citation type="submission" date="2014-11" db="EMBL/GenBank/DDBJ databases">
        <authorList>
            <person name="Amaro Gonzalez C."/>
        </authorList>
    </citation>
    <scope>NUCLEOTIDE SEQUENCE</scope>
</reference>
<dbReference type="AlphaFoldDB" id="A0A0E9V5V7"/>
<accession>A0A0E9V5V7</accession>
<dbReference type="EMBL" id="GBXM01035934">
    <property type="protein sequence ID" value="JAH72643.1"/>
    <property type="molecule type" value="Transcribed_RNA"/>
</dbReference>
<sequence>MCLSNLDSVCLCTVTGAGQSGPSCLPT</sequence>